<dbReference type="RefSeq" id="WP_273510984.1">
    <property type="nucleotide sequence ID" value="NZ_JAIESU010000009.1"/>
</dbReference>
<sequence length="40" mass="4127">MMIDISIADLAIVLIGLAVGGALALFVVDAGKQMNLRTDP</sequence>
<organism evidence="2 3">
    <name type="scientific">Phreatobacter oligotrophus</name>
    <dbReference type="NCBI Taxonomy" id="1122261"/>
    <lineage>
        <taxon>Bacteria</taxon>
        <taxon>Pseudomonadati</taxon>
        <taxon>Pseudomonadota</taxon>
        <taxon>Alphaproteobacteria</taxon>
        <taxon>Hyphomicrobiales</taxon>
        <taxon>Phreatobacteraceae</taxon>
        <taxon>Phreatobacter</taxon>
    </lineage>
</organism>
<evidence type="ECO:0000256" key="1">
    <source>
        <dbReference type="SAM" id="Phobius"/>
    </source>
</evidence>
<accession>A0A2T4Z017</accession>
<keyword evidence="1" id="KW-0472">Membrane</keyword>
<keyword evidence="1" id="KW-0812">Transmembrane</keyword>
<keyword evidence="3" id="KW-1185">Reference proteome</keyword>
<dbReference type="Proteomes" id="UP000241808">
    <property type="component" value="Unassembled WGS sequence"/>
</dbReference>
<feature type="transmembrane region" description="Helical" evidence="1">
    <location>
        <begin position="6"/>
        <end position="28"/>
    </location>
</feature>
<protein>
    <submittedName>
        <fullName evidence="2">Uncharacterized protein</fullName>
    </submittedName>
</protein>
<comment type="caution">
    <text evidence="2">The sequence shown here is derived from an EMBL/GenBank/DDBJ whole genome shotgun (WGS) entry which is preliminary data.</text>
</comment>
<reference evidence="2 3" key="1">
    <citation type="submission" date="2018-04" db="EMBL/GenBank/DDBJ databases">
        <title>Genomic Encyclopedia of Archaeal and Bacterial Type Strains, Phase II (KMG-II): from individual species to whole genera.</title>
        <authorList>
            <person name="Goeker M."/>
        </authorList>
    </citation>
    <scope>NUCLEOTIDE SEQUENCE [LARGE SCALE GENOMIC DNA]</scope>
    <source>
        <strain evidence="2 3">DSM 25521</strain>
    </source>
</reference>
<dbReference type="AlphaFoldDB" id="A0A2T4Z017"/>
<proteinExistence type="predicted"/>
<name>A0A2T4Z017_9HYPH</name>
<evidence type="ECO:0000313" key="2">
    <source>
        <dbReference type="EMBL" id="PTM52828.1"/>
    </source>
</evidence>
<evidence type="ECO:0000313" key="3">
    <source>
        <dbReference type="Proteomes" id="UP000241808"/>
    </source>
</evidence>
<dbReference type="EMBL" id="PZZL01000007">
    <property type="protein sequence ID" value="PTM52828.1"/>
    <property type="molecule type" value="Genomic_DNA"/>
</dbReference>
<gene>
    <name evidence="2" type="ORF">C8P69_107106</name>
</gene>
<keyword evidence="1" id="KW-1133">Transmembrane helix</keyword>